<organism evidence="1 2">
    <name type="scientific">Metarhizium anisopliae BRIP 53293</name>
    <dbReference type="NCBI Taxonomy" id="1291518"/>
    <lineage>
        <taxon>Eukaryota</taxon>
        <taxon>Fungi</taxon>
        <taxon>Dikarya</taxon>
        <taxon>Ascomycota</taxon>
        <taxon>Pezizomycotina</taxon>
        <taxon>Sordariomycetes</taxon>
        <taxon>Hypocreomycetidae</taxon>
        <taxon>Hypocreales</taxon>
        <taxon>Clavicipitaceae</taxon>
        <taxon>Metarhizium</taxon>
    </lineage>
</organism>
<reference evidence="2" key="1">
    <citation type="journal article" date="2014" name="BMC Genomics">
        <title>The genome sequence of the biocontrol fungus Metarhizium anisopliae and comparative genomics of Metarhizium species.</title>
        <authorList>
            <person name="Pattemore J.A."/>
            <person name="Hane J.K."/>
            <person name="Williams A.H."/>
            <person name="Wilson B.A."/>
            <person name="Stodart B.J."/>
            <person name="Ash G.J."/>
        </authorList>
    </citation>
    <scope>NUCLEOTIDE SEQUENCE [LARGE SCALE GENOMIC DNA]</scope>
    <source>
        <strain evidence="2">BRIP 53293</strain>
    </source>
</reference>
<proteinExistence type="predicted"/>
<name>A0A0D9NIB4_METAN</name>
<accession>A0A0D9NIB4</accession>
<gene>
    <name evidence="1" type="ORF">H634G_11009</name>
</gene>
<dbReference type="AlphaFoldDB" id="A0A0D9NIB4"/>
<dbReference type="EMBL" id="KE384784">
    <property type="protein sequence ID" value="KJK73709.1"/>
    <property type="molecule type" value="Genomic_DNA"/>
</dbReference>
<keyword evidence="2" id="KW-1185">Reference proteome</keyword>
<sequence>MYHPRKSLNLGVCVRGYFGGFVQQLEREITDYLQSSEATVSNNFGHMIDSYSSRRMRQILIHARVRQVLGYSHKGLQRPTLLKKRLYLARCEIDKPWQCIEVCDLAYSNVTKNLGQMMVVSLILETYCFIERIAIFQS</sequence>
<protein>
    <submittedName>
        <fullName evidence="1">Uncharacterized protein</fullName>
    </submittedName>
</protein>
<evidence type="ECO:0000313" key="1">
    <source>
        <dbReference type="EMBL" id="KJK73709.1"/>
    </source>
</evidence>
<dbReference type="Proteomes" id="UP000054544">
    <property type="component" value="Unassembled WGS sequence"/>
</dbReference>
<evidence type="ECO:0000313" key="2">
    <source>
        <dbReference type="Proteomes" id="UP000054544"/>
    </source>
</evidence>